<accession>A0ABN3CLJ7</accession>
<organism evidence="1 2">
    <name type="scientific">Nonomuraea monospora</name>
    <dbReference type="NCBI Taxonomy" id="568818"/>
    <lineage>
        <taxon>Bacteria</taxon>
        <taxon>Bacillati</taxon>
        <taxon>Actinomycetota</taxon>
        <taxon>Actinomycetes</taxon>
        <taxon>Streptosporangiales</taxon>
        <taxon>Streptosporangiaceae</taxon>
        <taxon>Nonomuraea</taxon>
    </lineage>
</organism>
<sequence>MIPGSDDPDPYMRQDLRTGERAAEMRAWGPGDVRDRQLAALLNTFPQWSISYERVAGGSWWLAAPSWKLTLEEVAAGALVRLRRGDPISLMADLTEQVVILHGLARSVRYVRPEWTPYAPKRDRRMWVVEASCCDAYQLVHEGREYFVTRWSRDGWLETGRGAYWQALGIWQRLDRRHRRDKRWEG</sequence>
<dbReference type="EMBL" id="BAAAQX010000015">
    <property type="protein sequence ID" value="GAA2210242.1"/>
    <property type="molecule type" value="Genomic_DNA"/>
</dbReference>
<comment type="caution">
    <text evidence="1">The sequence shown here is derived from an EMBL/GenBank/DDBJ whole genome shotgun (WGS) entry which is preliminary data.</text>
</comment>
<evidence type="ECO:0000313" key="1">
    <source>
        <dbReference type="EMBL" id="GAA2210242.1"/>
    </source>
</evidence>
<reference evidence="1 2" key="1">
    <citation type="journal article" date="2019" name="Int. J. Syst. Evol. Microbiol.">
        <title>The Global Catalogue of Microorganisms (GCM) 10K type strain sequencing project: providing services to taxonomists for standard genome sequencing and annotation.</title>
        <authorList>
            <consortium name="The Broad Institute Genomics Platform"/>
            <consortium name="The Broad Institute Genome Sequencing Center for Infectious Disease"/>
            <person name="Wu L."/>
            <person name="Ma J."/>
        </authorList>
    </citation>
    <scope>NUCLEOTIDE SEQUENCE [LARGE SCALE GENOMIC DNA]</scope>
    <source>
        <strain evidence="1 2">JCM 16114</strain>
    </source>
</reference>
<name>A0ABN3CLJ7_9ACTN</name>
<proteinExistence type="predicted"/>
<gene>
    <name evidence="1" type="ORF">GCM10009850_057010</name>
</gene>
<dbReference type="Proteomes" id="UP001499843">
    <property type="component" value="Unassembled WGS sequence"/>
</dbReference>
<protein>
    <submittedName>
        <fullName evidence="1">Uncharacterized protein</fullName>
    </submittedName>
</protein>
<evidence type="ECO:0000313" key="2">
    <source>
        <dbReference type="Proteomes" id="UP001499843"/>
    </source>
</evidence>
<dbReference type="RefSeq" id="WP_344480808.1">
    <property type="nucleotide sequence ID" value="NZ_BAAAQX010000015.1"/>
</dbReference>
<keyword evidence="2" id="KW-1185">Reference proteome</keyword>